<dbReference type="STRING" id="1678637.AC230_09065"/>
<evidence type="ECO:0000313" key="1">
    <source>
        <dbReference type="EMBL" id="KNB52787.1"/>
    </source>
</evidence>
<protein>
    <submittedName>
        <fullName evidence="1">Uncharacterized protein</fullName>
    </submittedName>
</protein>
<keyword evidence="2" id="KW-1185">Reference proteome</keyword>
<dbReference type="OrthoDB" id="7189707at2"/>
<sequence>MPTPTTPPPRFRDPGHDKHHFARTGEVLVRCPRCDRRARVVTVPREADDAAPAWFGERRLVCRHCGLARRRDERRPVVFRWYGAPEMNEPCFQALLWLQTRTRHGLLWAYDPEHLALLRQYVQATLREHDPWHEPWRKMGLVGRLPAWIKQAKNRDEVLRGLDRLRASLADRDRQP</sequence>
<gene>
    <name evidence="1" type="ORF">AC230_09065</name>
</gene>
<reference evidence="2" key="1">
    <citation type="submission" date="2015-07" db="EMBL/GenBank/DDBJ databases">
        <title>Draft genome sequence of Streptomyces sp. CMAA 1322, a bacterium isolated from Caatinga biome, from dry forest semiarid of Brazil.</title>
        <authorList>
            <person name="Santos S.N."/>
            <person name="Gacesa R."/>
            <person name="Taketani R.G."/>
            <person name="Long P.F."/>
            <person name="Melo I.S."/>
        </authorList>
    </citation>
    <scope>NUCLEOTIDE SEQUENCE [LARGE SCALE GENOMIC DNA]</scope>
    <source>
        <strain evidence="2">CMAA 1322</strain>
    </source>
</reference>
<name>A0A0K9XJG2_9ACTN</name>
<dbReference type="EMBL" id="LFXA01000004">
    <property type="protein sequence ID" value="KNB52787.1"/>
    <property type="molecule type" value="Genomic_DNA"/>
</dbReference>
<dbReference type="Proteomes" id="UP000037288">
    <property type="component" value="Unassembled WGS sequence"/>
</dbReference>
<proteinExistence type="predicted"/>
<accession>A0A0K9XJG2</accession>
<dbReference type="PATRIC" id="fig|1678637.3.peg.1962"/>
<dbReference type="RefSeq" id="WP_049715548.1">
    <property type="nucleotide sequence ID" value="NZ_LFXA01000004.1"/>
</dbReference>
<organism evidence="1 2">
    <name type="scientific">Streptomyces caatingaensis</name>
    <dbReference type="NCBI Taxonomy" id="1678637"/>
    <lineage>
        <taxon>Bacteria</taxon>
        <taxon>Bacillati</taxon>
        <taxon>Actinomycetota</taxon>
        <taxon>Actinomycetes</taxon>
        <taxon>Kitasatosporales</taxon>
        <taxon>Streptomycetaceae</taxon>
        <taxon>Streptomyces</taxon>
    </lineage>
</organism>
<dbReference type="AlphaFoldDB" id="A0A0K9XJG2"/>
<comment type="caution">
    <text evidence="1">The sequence shown here is derived from an EMBL/GenBank/DDBJ whole genome shotgun (WGS) entry which is preliminary data.</text>
</comment>
<evidence type="ECO:0000313" key="2">
    <source>
        <dbReference type="Proteomes" id="UP000037288"/>
    </source>
</evidence>